<evidence type="ECO:0000313" key="5">
    <source>
        <dbReference type="Proteomes" id="UP000321155"/>
    </source>
</evidence>
<proteinExistence type="predicted"/>
<accession>A0A0U3HVS0</accession>
<evidence type="ECO:0000313" key="2">
    <source>
        <dbReference type="EMBL" id="ALU39471.1"/>
    </source>
</evidence>
<protein>
    <recommendedName>
        <fullName evidence="6">DUF3263 domain-containing protein</fullName>
    </recommendedName>
</protein>
<dbReference type="EMBL" id="CP013254">
    <property type="protein sequence ID" value="ALU39471.1"/>
    <property type="molecule type" value="Genomic_DNA"/>
</dbReference>
<dbReference type="Proteomes" id="UP000057181">
    <property type="component" value="Chromosome"/>
</dbReference>
<dbReference type="Pfam" id="PF11662">
    <property type="entry name" value="DUF3263"/>
    <property type="match status" value="1"/>
</dbReference>
<gene>
    <name evidence="2" type="ORF">AS188_06570</name>
    <name evidence="3" type="ORF">KFL01_11930</name>
</gene>
<organism evidence="2 4">
    <name type="scientific">Kocuria flava</name>
    <dbReference type="NCBI Taxonomy" id="446860"/>
    <lineage>
        <taxon>Bacteria</taxon>
        <taxon>Bacillati</taxon>
        <taxon>Actinomycetota</taxon>
        <taxon>Actinomycetes</taxon>
        <taxon>Micrococcales</taxon>
        <taxon>Micrococcaceae</taxon>
        <taxon>Kocuria</taxon>
    </lineage>
</organism>
<keyword evidence="5" id="KW-1185">Reference proteome</keyword>
<dbReference type="KEGG" id="kfv:AS188_06570"/>
<dbReference type="EMBL" id="BJZR01000024">
    <property type="protein sequence ID" value="GEO91887.1"/>
    <property type="molecule type" value="Genomic_DNA"/>
</dbReference>
<feature type="region of interest" description="Disordered" evidence="1">
    <location>
        <begin position="1"/>
        <end position="53"/>
    </location>
</feature>
<reference evidence="2 4" key="1">
    <citation type="submission" date="2015-11" db="EMBL/GenBank/DDBJ databases">
        <title>Complete Genome Sequence of Kocuria flava strain HO-9041.</title>
        <authorList>
            <person name="Zhou M."/>
            <person name="Dai J."/>
        </authorList>
    </citation>
    <scope>NUCLEOTIDE SEQUENCE [LARGE SCALE GENOMIC DNA]</scope>
    <source>
        <strain evidence="2 4">HO-9041</strain>
    </source>
</reference>
<dbReference type="OrthoDB" id="3268863at2"/>
<evidence type="ECO:0008006" key="6">
    <source>
        <dbReference type="Google" id="ProtNLM"/>
    </source>
</evidence>
<dbReference type="AlphaFoldDB" id="A0A0U3HVS0"/>
<reference evidence="3 5" key="2">
    <citation type="submission" date="2019-07" db="EMBL/GenBank/DDBJ databases">
        <title>Whole genome shotgun sequence of Kocuria flava NBRC 107626.</title>
        <authorList>
            <person name="Hosoyama A."/>
            <person name="Uohara A."/>
            <person name="Ohji S."/>
            <person name="Ichikawa N."/>
        </authorList>
    </citation>
    <scope>NUCLEOTIDE SEQUENCE [LARGE SCALE GENOMIC DNA]</scope>
    <source>
        <strain evidence="3 5">NBRC 107626</strain>
    </source>
</reference>
<name>A0A0U3HVS0_9MICC</name>
<dbReference type="InterPro" id="IPR021678">
    <property type="entry name" value="DUF3263"/>
</dbReference>
<evidence type="ECO:0000313" key="4">
    <source>
        <dbReference type="Proteomes" id="UP000057181"/>
    </source>
</evidence>
<dbReference type="STRING" id="446860.AS188_06570"/>
<dbReference type="Proteomes" id="UP000321155">
    <property type="component" value="Unassembled WGS sequence"/>
</dbReference>
<evidence type="ECO:0000313" key="3">
    <source>
        <dbReference type="EMBL" id="GEO91887.1"/>
    </source>
</evidence>
<evidence type="ECO:0000256" key="1">
    <source>
        <dbReference type="SAM" id="MobiDB-lite"/>
    </source>
</evidence>
<dbReference type="RefSeq" id="WP_058858181.1">
    <property type="nucleotide sequence ID" value="NZ_BJZR01000024.1"/>
</dbReference>
<sequence>MSGQRPGPAGPGEAPDPHEHAGPEEPPGAEEHPAADGRPDEEQGAGGAEGLDELDRQILALENLQWKYQGAKEMEIRRRLNLSPTRYYQRLNVLLDSRAALAHDPMLVTRLRRQRGDAG</sequence>
<feature type="compositionally biased region" description="Basic and acidic residues" evidence="1">
    <location>
        <begin position="15"/>
        <end position="41"/>
    </location>
</feature>